<dbReference type="Proteomes" id="UP000198711">
    <property type="component" value="Unassembled WGS sequence"/>
</dbReference>
<keyword evidence="2" id="KW-1133">Transmembrane helix</keyword>
<evidence type="ECO:0000313" key="6">
    <source>
        <dbReference type="EMBL" id="SDW84880.1"/>
    </source>
</evidence>
<feature type="transmembrane region" description="Helical" evidence="2">
    <location>
        <begin position="740"/>
        <end position="762"/>
    </location>
</feature>
<protein>
    <submittedName>
        <fullName evidence="6">Protein involved in polysaccharide export, contains SLBB domain of the beta-grasp fold</fullName>
    </submittedName>
</protein>
<sequence>MKHFFRGLGWLFITLAGTAALAQNGSFSGKVSQLSDQQIIQLWQQAQKSGMSESDAVRLLVQKGMSPTEVNAFKKRLVQLQAGSKSRFSTNSIIKDTSNFMRDSTWIFETPQLKKNSPYYGFDFFNSPEMSFEPNFNVATPASYVLGANDELTLSLSGLNELTNTAVISREGNYELPHAGFVNLNGLTIDQATQQIKNRLRVPYPGLASGRTRLYLSLGNVRGIRISVIGEAEKPGNYTVTALASFFNVLYLSGGPSQNGSLRKIELIRDNKVLQTVDFYEFLQKGTLPNIRLQDQDVIRFPVYEKRVMLAGEVKRPAIYELLGKETLADLISYGGGLGDHALKDAVKLVQLGDKERKVRDVAAADFAYFLPRNGDSVQVEKILSRFSNRVVISGAVYHPGNYELSQDLTLTQLIRKADGLREDAFRNRGYIVRFRDNGALRELVSFDLNQIQSGKSNDIALIREDSVYIPARDSIRDVLSVTVGGNVRNPGSFEFRQGISVEDAIVMAGGFTADAATHKVEISRLEKNKSDTLANQLLSLLKVDVDSTLQQSSHTLLQPLDYVFVPKLLNYHTLGNVKLRGEVLYSGDYALERRDETVQELLLRAGGITPYASMANVQVYRNHLRVGTNLFEAGNRSNEKFLLLPDDSIYVPRNVPFVEVQGAVFTPQILSYGSGRMLSYIADAGGVTDKGNLRKAYVAYSNGINKKIRHFLFFRHYPRVMPGSKIIVPERLEGEKRGLSVIEISALTGSFTALISLIAVLRK</sequence>
<feature type="chain" id="PRO_5036483581" evidence="3">
    <location>
        <begin position="23"/>
        <end position="764"/>
    </location>
</feature>
<feature type="domain" description="Soluble ligand binding" evidence="5">
    <location>
        <begin position="391"/>
        <end position="439"/>
    </location>
</feature>
<dbReference type="Pfam" id="PF02563">
    <property type="entry name" value="Poly_export"/>
    <property type="match status" value="1"/>
</dbReference>
<keyword evidence="1 3" id="KW-0732">Signal</keyword>
<organism evidence="6 7">
    <name type="scientific">Hydrobacter penzbergensis</name>
    <dbReference type="NCBI Taxonomy" id="1235997"/>
    <lineage>
        <taxon>Bacteria</taxon>
        <taxon>Pseudomonadati</taxon>
        <taxon>Bacteroidota</taxon>
        <taxon>Chitinophagia</taxon>
        <taxon>Chitinophagales</taxon>
        <taxon>Chitinophagaceae</taxon>
        <taxon>Hydrobacter</taxon>
    </lineage>
</organism>
<proteinExistence type="predicted"/>
<feature type="domain" description="Soluble ligand binding" evidence="5">
    <location>
        <begin position="308"/>
        <end position="357"/>
    </location>
</feature>
<dbReference type="SUPFAM" id="SSF142984">
    <property type="entry name" value="Nqo1 middle domain-like"/>
    <property type="match status" value="1"/>
</dbReference>
<reference evidence="6 7" key="1">
    <citation type="submission" date="2016-10" db="EMBL/GenBank/DDBJ databases">
        <authorList>
            <person name="Varghese N."/>
            <person name="Submissions S."/>
        </authorList>
    </citation>
    <scope>NUCLEOTIDE SEQUENCE [LARGE SCALE GENOMIC DNA]</scope>
    <source>
        <strain evidence="6 7">DSM 25353</strain>
    </source>
</reference>
<dbReference type="InterPro" id="IPR049712">
    <property type="entry name" value="Poly_export"/>
</dbReference>
<comment type="caution">
    <text evidence="6">The sequence shown here is derived from an EMBL/GenBank/DDBJ whole genome shotgun (WGS) entry which is preliminary data.</text>
</comment>
<evidence type="ECO:0000256" key="1">
    <source>
        <dbReference type="ARBA" id="ARBA00022729"/>
    </source>
</evidence>
<dbReference type="Gene3D" id="3.10.560.10">
    <property type="entry name" value="Outer membrane lipoprotein wza domain like"/>
    <property type="match status" value="5"/>
</dbReference>
<gene>
    <name evidence="6" type="ORF">SAMN05444410_106124</name>
</gene>
<feature type="domain" description="Polysaccharide export protein N-terminal" evidence="4">
    <location>
        <begin position="139"/>
        <end position="202"/>
    </location>
</feature>
<dbReference type="InterPro" id="IPR019554">
    <property type="entry name" value="Soluble_ligand-bd"/>
</dbReference>
<dbReference type="RefSeq" id="WP_092723589.1">
    <property type="nucleotide sequence ID" value="NZ_FNNO01000006.1"/>
</dbReference>
<dbReference type="EMBL" id="FNNO01000006">
    <property type="protein sequence ID" value="SDW84880.1"/>
    <property type="molecule type" value="Genomic_DNA"/>
</dbReference>
<feature type="signal peptide" evidence="3">
    <location>
        <begin position="1"/>
        <end position="22"/>
    </location>
</feature>
<keyword evidence="2" id="KW-0812">Transmembrane</keyword>
<feature type="domain" description="Soluble ligand binding" evidence="5">
    <location>
        <begin position="482"/>
        <end position="528"/>
    </location>
</feature>
<feature type="domain" description="Soluble ligand binding" evidence="5">
    <location>
        <begin position="226"/>
        <end position="270"/>
    </location>
</feature>
<dbReference type="AlphaFoldDB" id="A0A8X8LEY4"/>
<keyword evidence="2" id="KW-0472">Membrane</keyword>
<evidence type="ECO:0000256" key="2">
    <source>
        <dbReference type="SAM" id="Phobius"/>
    </source>
</evidence>
<evidence type="ECO:0000256" key="3">
    <source>
        <dbReference type="SAM" id="SignalP"/>
    </source>
</evidence>
<dbReference type="PANTHER" id="PTHR33619:SF3">
    <property type="entry name" value="POLYSACCHARIDE EXPORT PROTEIN GFCE-RELATED"/>
    <property type="match status" value="1"/>
</dbReference>
<accession>A0A8X8LEY4</accession>
<dbReference type="Pfam" id="PF10531">
    <property type="entry name" value="SLBB"/>
    <property type="match status" value="4"/>
</dbReference>
<dbReference type="InterPro" id="IPR003715">
    <property type="entry name" value="Poly_export_N"/>
</dbReference>
<dbReference type="PANTHER" id="PTHR33619">
    <property type="entry name" value="POLYSACCHARIDE EXPORT PROTEIN GFCE-RELATED"/>
    <property type="match status" value="1"/>
</dbReference>
<evidence type="ECO:0000259" key="5">
    <source>
        <dbReference type="Pfam" id="PF10531"/>
    </source>
</evidence>
<evidence type="ECO:0000259" key="4">
    <source>
        <dbReference type="Pfam" id="PF02563"/>
    </source>
</evidence>
<name>A0A8X8LEY4_9BACT</name>
<dbReference type="GO" id="GO:0015159">
    <property type="term" value="F:polysaccharide transmembrane transporter activity"/>
    <property type="evidence" value="ECO:0007669"/>
    <property type="project" value="InterPro"/>
</dbReference>
<evidence type="ECO:0000313" key="7">
    <source>
        <dbReference type="Proteomes" id="UP000198711"/>
    </source>
</evidence>
<keyword evidence="7" id="KW-1185">Reference proteome</keyword>